<sequence>MMIAALVLCESIVPLIVDPTAGIDLEKKEWLLIRYGSFTRAMYTMFEITFSGGWPLLVRPLVDDVSVFFAVPCLIYVVAVVFAALRLITALMVRST</sequence>
<reference evidence="3" key="1">
    <citation type="submission" date="2021-02" db="EMBL/GenBank/DDBJ databases">
        <authorList>
            <person name="Dougan E. K."/>
            <person name="Rhodes N."/>
            <person name="Thang M."/>
            <person name="Chan C."/>
        </authorList>
    </citation>
    <scope>NUCLEOTIDE SEQUENCE</scope>
</reference>
<keyword evidence="1" id="KW-1133">Transmembrane helix</keyword>
<organism evidence="3 4">
    <name type="scientific">Symbiodinium necroappetens</name>
    <dbReference type="NCBI Taxonomy" id="1628268"/>
    <lineage>
        <taxon>Eukaryota</taxon>
        <taxon>Sar</taxon>
        <taxon>Alveolata</taxon>
        <taxon>Dinophyceae</taxon>
        <taxon>Suessiales</taxon>
        <taxon>Symbiodiniaceae</taxon>
        <taxon>Symbiodinium</taxon>
    </lineage>
</organism>
<keyword evidence="4" id="KW-1185">Reference proteome</keyword>
<name>A0A812N368_9DINO</name>
<keyword evidence="2" id="KW-0732">Signal</keyword>
<dbReference type="EMBL" id="CAJNJA010011523">
    <property type="protein sequence ID" value="CAE7274170.1"/>
    <property type="molecule type" value="Genomic_DNA"/>
</dbReference>
<evidence type="ECO:0000313" key="4">
    <source>
        <dbReference type="Proteomes" id="UP000601435"/>
    </source>
</evidence>
<comment type="caution">
    <text evidence="3">The sequence shown here is derived from an EMBL/GenBank/DDBJ whole genome shotgun (WGS) entry which is preliminary data.</text>
</comment>
<feature type="non-terminal residue" evidence="3">
    <location>
        <position position="1"/>
    </location>
</feature>
<dbReference type="Gene3D" id="1.10.287.70">
    <property type="match status" value="1"/>
</dbReference>
<feature type="chain" id="PRO_5032339022" evidence="2">
    <location>
        <begin position="23"/>
        <end position="96"/>
    </location>
</feature>
<evidence type="ECO:0000256" key="2">
    <source>
        <dbReference type="SAM" id="SignalP"/>
    </source>
</evidence>
<proteinExistence type="predicted"/>
<feature type="signal peptide" evidence="2">
    <location>
        <begin position="1"/>
        <end position="22"/>
    </location>
</feature>
<dbReference type="AlphaFoldDB" id="A0A812N368"/>
<feature type="transmembrane region" description="Helical" evidence="1">
    <location>
        <begin position="65"/>
        <end position="88"/>
    </location>
</feature>
<keyword evidence="1" id="KW-0812">Transmembrane</keyword>
<protein>
    <submittedName>
        <fullName evidence="3">Uncharacterized protein</fullName>
    </submittedName>
</protein>
<dbReference type="Proteomes" id="UP000601435">
    <property type="component" value="Unassembled WGS sequence"/>
</dbReference>
<keyword evidence="1" id="KW-0472">Membrane</keyword>
<evidence type="ECO:0000313" key="3">
    <source>
        <dbReference type="EMBL" id="CAE7274170.1"/>
    </source>
</evidence>
<gene>
    <name evidence="3" type="ORF">SNEC2469_LOCUS6628</name>
</gene>
<evidence type="ECO:0000256" key="1">
    <source>
        <dbReference type="SAM" id="Phobius"/>
    </source>
</evidence>
<accession>A0A812N368</accession>